<comment type="similarity">
    <text evidence="1 5">Belongs to the importin alpha family.</text>
</comment>
<dbReference type="GO" id="GO:0005737">
    <property type="term" value="C:cytoplasm"/>
    <property type="evidence" value="ECO:0007669"/>
    <property type="project" value="InterPro"/>
</dbReference>
<dbReference type="PROSITE" id="PS50176">
    <property type="entry name" value="ARM_REPEAT"/>
    <property type="match status" value="2"/>
</dbReference>
<dbReference type="EMBL" id="JAINDJ010000007">
    <property type="protein sequence ID" value="KAG9441408.1"/>
    <property type="molecule type" value="Genomic_DNA"/>
</dbReference>
<evidence type="ECO:0000256" key="1">
    <source>
        <dbReference type="ARBA" id="ARBA00010394"/>
    </source>
</evidence>
<gene>
    <name evidence="7" type="ORF">H6P81_017262</name>
</gene>
<dbReference type="InterPro" id="IPR011989">
    <property type="entry name" value="ARM-like"/>
</dbReference>
<dbReference type="AlphaFoldDB" id="A0AAV7E1Z2"/>
<name>A0AAV7E1Z2_ARIFI</name>
<reference evidence="7 8" key="1">
    <citation type="submission" date="2021-07" db="EMBL/GenBank/DDBJ databases">
        <title>The Aristolochia fimbriata genome: insights into angiosperm evolution, floral development and chemical biosynthesis.</title>
        <authorList>
            <person name="Jiao Y."/>
        </authorList>
    </citation>
    <scope>NUCLEOTIDE SEQUENCE [LARGE SCALE GENOMIC DNA]</scope>
    <source>
        <strain evidence="7">IBCAS-2021</strain>
        <tissue evidence="7">Leaf</tissue>
    </source>
</reference>
<evidence type="ECO:0000256" key="6">
    <source>
        <dbReference type="PROSITE-ProRule" id="PRU00259"/>
    </source>
</evidence>
<dbReference type="Proteomes" id="UP000825729">
    <property type="component" value="Unassembled WGS sequence"/>
</dbReference>
<keyword evidence="2 5" id="KW-0813">Transport</keyword>
<keyword evidence="4 5" id="KW-0653">Protein transport</keyword>
<dbReference type="Gene3D" id="1.25.10.10">
    <property type="entry name" value="Leucine-rich Repeat Variant"/>
    <property type="match status" value="1"/>
</dbReference>
<evidence type="ECO:0000313" key="7">
    <source>
        <dbReference type="EMBL" id="KAG9441408.1"/>
    </source>
</evidence>
<evidence type="ECO:0000256" key="3">
    <source>
        <dbReference type="ARBA" id="ARBA00022737"/>
    </source>
</evidence>
<dbReference type="Pfam" id="PF00514">
    <property type="entry name" value="Arm"/>
    <property type="match status" value="5"/>
</dbReference>
<dbReference type="InterPro" id="IPR000225">
    <property type="entry name" value="Armadillo"/>
</dbReference>
<dbReference type="SMART" id="SM00185">
    <property type="entry name" value="ARM"/>
    <property type="match status" value="8"/>
</dbReference>
<comment type="caution">
    <text evidence="7">The sequence shown here is derived from an EMBL/GenBank/DDBJ whole genome shotgun (WGS) entry which is preliminary data.</text>
</comment>
<evidence type="ECO:0000256" key="5">
    <source>
        <dbReference type="PIRNR" id="PIRNR005673"/>
    </source>
</evidence>
<protein>
    <recommendedName>
        <fullName evidence="5">Importin subunit alpha</fullName>
    </recommendedName>
</protein>
<dbReference type="InterPro" id="IPR016024">
    <property type="entry name" value="ARM-type_fold"/>
</dbReference>
<dbReference type="GO" id="GO:0006606">
    <property type="term" value="P:protein import into nucleus"/>
    <property type="evidence" value="ECO:0007669"/>
    <property type="project" value="InterPro"/>
</dbReference>
<dbReference type="InterPro" id="IPR024931">
    <property type="entry name" value="Importin_alpha"/>
</dbReference>
<feature type="repeat" description="ARM" evidence="6">
    <location>
        <begin position="53"/>
        <end position="96"/>
    </location>
</feature>
<dbReference type="PIRSF" id="PIRSF005673">
    <property type="entry name" value="Importin_alpha"/>
    <property type="match status" value="1"/>
</dbReference>
<dbReference type="GO" id="GO:0061608">
    <property type="term" value="F:nuclear import signal receptor activity"/>
    <property type="evidence" value="ECO:0007669"/>
    <property type="project" value="InterPro"/>
</dbReference>
<accession>A0AAV7E1Z2</accession>
<dbReference type="PANTHER" id="PTHR23316">
    <property type="entry name" value="IMPORTIN ALPHA"/>
    <property type="match status" value="1"/>
</dbReference>
<organism evidence="7 8">
    <name type="scientific">Aristolochia fimbriata</name>
    <name type="common">White veined hardy Dutchman's pipe vine</name>
    <dbReference type="NCBI Taxonomy" id="158543"/>
    <lineage>
        <taxon>Eukaryota</taxon>
        <taxon>Viridiplantae</taxon>
        <taxon>Streptophyta</taxon>
        <taxon>Embryophyta</taxon>
        <taxon>Tracheophyta</taxon>
        <taxon>Spermatophyta</taxon>
        <taxon>Magnoliopsida</taxon>
        <taxon>Magnoliidae</taxon>
        <taxon>Piperales</taxon>
        <taxon>Aristolochiaceae</taxon>
        <taxon>Aristolochia</taxon>
    </lineage>
</organism>
<evidence type="ECO:0000256" key="4">
    <source>
        <dbReference type="ARBA" id="ARBA00022927"/>
    </source>
</evidence>
<feature type="repeat" description="ARM" evidence="6">
    <location>
        <begin position="96"/>
        <end position="138"/>
    </location>
</feature>
<sequence>MTIFWKIFRVILPDVSELIWSEDRNQQLRGTIKIRDLLSRRKNPPVEEIVRSGAVERLVEFLSRDDFPRLQLQSAGVLCSITSGTSENAKLVVDHGAVPSFVKLLGSPCDEIREQAIRVLGNIAGHSAGNRDVVLGHGALVPLLAMVLKDHTKLSTLRIIARTIFNLCKGKPEPPMRETQLVLSALERLLRSNDAQILEDASRAISHITDDGAEDRIQAVIDAGLCPRLIRLLSLPSPTPILAPALRAVGNIAAGDDDQTQTLIHHRALHYLCTLLTHHRDQNIKREACWVVSNIAAGNENQIHALIKSGVVRPLIRLLRNRGDPGTEIEVVWAIANIAFGGTRDQIKFLASQGCIGPLCDQLARPDSRIATVCLKALEIILKVGEEEQMEGKTGGINLYAKEMDEANGFDNIEKLRRHGSSVIYEQAARILCGYRENRDDALFSRFWLNFIPVMWRRAVISPIV</sequence>
<proteinExistence type="inferred from homology"/>
<dbReference type="SUPFAM" id="SSF48371">
    <property type="entry name" value="ARM repeat"/>
    <property type="match status" value="1"/>
</dbReference>
<evidence type="ECO:0000313" key="8">
    <source>
        <dbReference type="Proteomes" id="UP000825729"/>
    </source>
</evidence>
<evidence type="ECO:0000256" key="2">
    <source>
        <dbReference type="ARBA" id="ARBA00022448"/>
    </source>
</evidence>
<keyword evidence="3" id="KW-0677">Repeat</keyword>
<keyword evidence="8" id="KW-1185">Reference proteome</keyword>